<sequence length="281" mass="32316">MGDYYFRTMTEHERYLFDLQGFLLIEDMLGADDLEDLNRGLDEYNLWEKFEEKDPFFEFWENRENQISAGPLHLFAKPFRRLMGHPRIVPYLVGLLGNQFRYDHGHAMLMKKGGASLSLHGGAMPWKPGLQYGVADNQIHCELLVVAYTLCDVNEGDGGLCLVPGSHKSNFPCPESFASLERAGSWLRRLPQKAGSAVIFTEALTHGTWPWTAAQERRVLFYRYTPGYMAFLGRYGEDRRERAGGGYSRLPPESEDEWSSEEQRILEAPYLFNRAETILEK</sequence>
<dbReference type="GO" id="GO:0016706">
    <property type="term" value="F:2-oxoglutarate-dependent dioxygenase activity"/>
    <property type="evidence" value="ECO:0007669"/>
    <property type="project" value="UniProtKB-ARBA"/>
</dbReference>
<dbReference type="Pfam" id="PF05721">
    <property type="entry name" value="PhyH"/>
    <property type="match status" value="1"/>
</dbReference>
<dbReference type="EMBL" id="CP029803">
    <property type="protein sequence ID" value="AWT59199.1"/>
    <property type="molecule type" value="Genomic_DNA"/>
</dbReference>
<dbReference type="Gene3D" id="2.60.120.620">
    <property type="entry name" value="q2cbj1_9rhob like domain"/>
    <property type="match status" value="1"/>
</dbReference>
<evidence type="ECO:0000256" key="1">
    <source>
        <dbReference type="SAM" id="MobiDB-lite"/>
    </source>
</evidence>
<dbReference type="InterPro" id="IPR008775">
    <property type="entry name" value="Phytyl_CoA_dOase-like"/>
</dbReference>
<gene>
    <name evidence="2" type="ORF">DF168_00380</name>
</gene>
<dbReference type="AlphaFoldDB" id="A0A2Z4AB94"/>
<evidence type="ECO:0000313" key="3">
    <source>
        <dbReference type="Proteomes" id="UP000247465"/>
    </source>
</evidence>
<protein>
    <recommendedName>
        <fullName evidence="4">Ectoine dioxygenase</fullName>
    </recommendedName>
</protein>
<proteinExistence type="predicted"/>
<dbReference type="KEGG" id="mtar:DF168_00380"/>
<accession>A0A2Z4AB94</accession>
<dbReference type="Proteomes" id="UP000247465">
    <property type="component" value="Chromosome"/>
</dbReference>
<dbReference type="SUPFAM" id="SSF51197">
    <property type="entry name" value="Clavaminate synthase-like"/>
    <property type="match status" value="1"/>
</dbReference>
<organism evidence="2 3">
    <name type="scientific">Candidatus Moanibacter tarae</name>
    <dbReference type="NCBI Taxonomy" id="2200854"/>
    <lineage>
        <taxon>Bacteria</taxon>
        <taxon>Pseudomonadati</taxon>
        <taxon>Verrucomicrobiota</taxon>
        <taxon>Opitutia</taxon>
        <taxon>Puniceicoccales</taxon>
        <taxon>Puniceicoccales incertae sedis</taxon>
        <taxon>Candidatus Moanibacter</taxon>
    </lineage>
</organism>
<evidence type="ECO:0000313" key="2">
    <source>
        <dbReference type="EMBL" id="AWT59199.1"/>
    </source>
</evidence>
<name>A0A2Z4AB94_9BACT</name>
<feature type="region of interest" description="Disordered" evidence="1">
    <location>
        <begin position="242"/>
        <end position="261"/>
    </location>
</feature>
<evidence type="ECO:0008006" key="4">
    <source>
        <dbReference type="Google" id="ProtNLM"/>
    </source>
</evidence>
<reference evidence="2 3" key="1">
    <citation type="submission" date="2018-06" db="EMBL/GenBank/DDBJ databases">
        <title>Draft Genome Sequence of a Novel Marine Bacterium Related to the Verrucomicrobia.</title>
        <authorList>
            <person name="Vosseberg J."/>
            <person name="Martijn J."/>
            <person name="Ettema T.J.G."/>
        </authorList>
    </citation>
    <scope>NUCLEOTIDE SEQUENCE [LARGE SCALE GENOMIC DNA]</scope>
    <source>
        <strain evidence="2">TARA_B100001123</strain>
    </source>
</reference>